<evidence type="ECO:0000256" key="1">
    <source>
        <dbReference type="SAM" id="SignalP"/>
    </source>
</evidence>
<evidence type="ECO:0000313" key="3">
    <source>
        <dbReference type="Proteomes" id="UP000006048"/>
    </source>
</evidence>
<dbReference type="STRING" id="869212.Turpa_2426"/>
<feature type="signal peptide" evidence="1">
    <location>
        <begin position="1"/>
        <end position="25"/>
    </location>
</feature>
<evidence type="ECO:0000313" key="2">
    <source>
        <dbReference type="EMBL" id="AFM13068.1"/>
    </source>
</evidence>
<accession>I4B711</accession>
<evidence type="ECO:0008006" key="4">
    <source>
        <dbReference type="Google" id="ProtNLM"/>
    </source>
</evidence>
<proteinExistence type="predicted"/>
<feature type="chain" id="PRO_5003686569" description="Outer membrane protein beta-barrel domain-containing protein" evidence="1">
    <location>
        <begin position="26"/>
        <end position="188"/>
    </location>
</feature>
<keyword evidence="3" id="KW-1185">Reference proteome</keyword>
<protein>
    <recommendedName>
        <fullName evidence="4">Outer membrane protein beta-barrel domain-containing protein</fullName>
    </recommendedName>
</protein>
<dbReference type="KEGG" id="tpx:Turpa_2426"/>
<reference evidence="2 3" key="1">
    <citation type="submission" date="2012-06" db="EMBL/GenBank/DDBJ databases">
        <title>The complete chromosome of genome of Turneriella parva DSM 21527.</title>
        <authorList>
            <consortium name="US DOE Joint Genome Institute (JGI-PGF)"/>
            <person name="Lucas S."/>
            <person name="Han J."/>
            <person name="Lapidus A."/>
            <person name="Bruce D."/>
            <person name="Goodwin L."/>
            <person name="Pitluck S."/>
            <person name="Peters L."/>
            <person name="Kyrpides N."/>
            <person name="Mavromatis K."/>
            <person name="Ivanova N."/>
            <person name="Mikhailova N."/>
            <person name="Chertkov O."/>
            <person name="Detter J.C."/>
            <person name="Tapia R."/>
            <person name="Han C."/>
            <person name="Land M."/>
            <person name="Hauser L."/>
            <person name="Markowitz V."/>
            <person name="Cheng J.-F."/>
            <person name="Hugenholtz P."/>
            <person name="Woyke T."/>
            <person name="Wu D."/>
            <person name="Gronow S."/>
            <person name="Wellnitz S."/>
            <person name="Brambilla E."/>
            <person name="Klenk H.-P."/>
            <person name="Eisen J.A."/>
        </authorList>
    </citation>
    <scope>NUCLEOTIDE SEQUENCE [LARGE SCALE GENOMIC DNA]</scope>
    <source>
        <strain evidence="3">ATCC BAA-1111 / DSM 21527 / NCTC 11395 / H</strain>
    </source>
</reference>
<dbReference type="HOGENOM" id="CLU_1440493_0_0_12"/>
<sequence>MFRSRRVATLALMTLLSFSQMPLFAEKSYGRESFEIGVERYQVAAPDENANFSGVVLNYFFDNNVYVGTNQMSLYLRGASEYRPDFHLGFLFPFTDHIAAEAAIGVDFYTALIIALAVLDEDDSLDYKFATNFYSPYFTFSAGLRFEFDAFALKLITQTQFGGYLQKETSAFNASLWVGLGAAYRFSF</sequence>
<dbReference type="AlphaFoldDB" id="I4B711"/>
<dbReference type="EMBL" id="CP002959">
    <property type="protein sequence ID" value="AFM13068.1"/>
    <property type="molecule type" value="Genomic_DNA"/>
</dbReference>
<dbReference type="Proteomes" id="UP000006048">
    <property type="component" value="Chromosome"/>
</dbReference>
<keyword evidence="1" id="KW-0732">Signal</keyword>
<gene>
    <name evidence="2" type="ordered locus">Turpa_2426</name>
</gene>
<organism evidence="2 3">
    <name type="scientific">Turneriella parva (strain ATCC BAA-1111 / DSM 21527 / NCTC 11395 / H)</name>
    <name type="common">Leptospira parva</name>
    <dbReference type="NCBI Taxonomy" id="869212"/>
    <lineage>
        <taxon>Bacteria</taxon>
        <taxon>Pseudomonadati</taxon>
        <taxon>Spirochaetota</taxon>
        <taxon>Spirochaetia</taxon>
        <taxon>Leptospirales</taxon>
        <taxon>Leptospiraceae</taxon>
        <taxon>Turneriella</taxon>
    </lineage>
</organism>
<name>I4B711_TURPD</name>